<evidence type="ECO:0000313" key="3">
    <source>
        <dbReference type="EMBL" id="WWV66642.1"/>
    </source>
</evidence>
<sequence length="577" mass="67618">MKNELVQSIREIFLEDENTFIIPAYQRGYKWTKEHVSHLLESIASKIPVCHDSDQYFCLQNITLCNSDKGLRVIDGQQRLITLTLILSLLDVNIKSHIIFPTRDRTESFIKAIIINHTIGNADSLDEEYISEAVTAIREWLESNSLPLDLFLDKVKLIVNVIESDATTEEQTFANLNGVKSELDGSDLLRAIFITRCETEMETEHDLGEEFDEMNKWCRDEENYKFLKRLVKINTITETKVDNLGSYHAKIVFNEERYPIDLIYKLFFVINHTGEEEYNYVFFERLLSTHNICREKLTDLRHLYSALKEWKDNRDIYHFLGFLISNTQECDFSQIYNLWISENDKFLANIKSMIRKSLLAEFRDGSYSFSDLGNECHQWYLSNFEDDGRMKLLIKILILQDVLLCTRYPEVGYLPVDYFTRENDDVEHIACQTPNAKDTHDGERRQLYIAAMKDLAENIDDTQLFQDIRTLEDDATTAEAAMAIINRYGLNCAGNLVLLEKGLNRGYGNSAYEIKREQVVESYFQNGKNRKRYIRPYTLKVFLSSTNKGGLERWTFEDIRNNTHRLYNETKKWIEEL</sequence>
<feature type="domain" description="GmrSD restriction endonucleases N-terminal" evidence="1">
    <location>
        <begin position="11"/>
        <end position="193"/>
    </location>
</feature>
<dbReference type="InterPro" id="IPR011089">
    <property type="entry name" value="GmrSD_C"/>
</dbReference>
<organism evidence="3 4">
    <name type="scientific">Parabacteroides absconsus</name>
    <dbReference type="NCBI Taxonomy" id="2951805"/>
    <lineage>
        <taxon>Bacteria</taxon>
        <taxon>Pseudomonadati</taxon>
        <taxon>Bacteroidota</taxon>
        <taxon>Bacteroidia</taxon>
        <taxon>Bacteroidales</taxon>
        <taxon>Tannerellaceae</taxon>
        <taxon>Parabacteroides</taxon>
    </lineage>
</organism>
<evidence type="ECO:0000313" key="4">
    <source>
        <dbReference type="Proteomes" id="UP001320603"/>
    </source>
</evidence>
<dbReference type="PANTHER" id="PTHR35149:SF1">
    <property type="entry name" value="DUF5655 DOMAIN-CONTAINING PROTEIN"/>
    <property type="match status" value="1"/>
</dbReference>
<keyword evidence="4" id="KW-1185">Reference proteome</keyword>
<gene>
    <name evidence="3" type="ORF">NEE14_001210</name>
</gene>
<proteinExistence type="predicted"/>
<dbReference type="Pfam" id="PF07510">
    <property type="entry name" value="GmrSD_C"/>
    <property type="match status" value="1"/>
</dbReference>
<name>A0ABZ2IPZ3_9BACT</name>
<dbReference type="InterPro" id="IPR004919">
    <property type="entry name" value="GmrSD_N"/>
</dbReference>
<dbReference type="PANTHER" id="PTHR35149">
    <property type="entry name" value="SLL5132 PROTEIN"/>
    <property type="match status" value="1"/>
</dbReference>
<reference evidence="3 4" key="1">
    <citation type="submission" date="2024-02" db="EMBL/GenBank/DDBJ databases">
        <title>Whole genome sequencing of Parabacteroides sp. AD58.</title>
        <authorList>
            <person name="Chaplin A.V."/>
            <person name="Pikina A.P."/>
            <person name="Sokolova S.R."/>
            <person name="Korostin D.O."/>
            <person name="Efimov B.A."/>
        </authorList>
    </citation>
    <scope>NUCLEOTIDE SEQUENCE [LARGE SCALE GENOMIC DNA]</scope>
    <source>
        <strain evidence="3 4">AD58</strain>
    </source>
</reference>
<dbReference type="Proteomes" id="UP001320603">
    <property type="component" value="Chromosome"/>
</dbReference>
<dbReference type="RefSeq" id="WP_251968131.1">
    <property type="nucleotide sequence ID" value="NZ_CP146284.1"/>
</dbReference>
<evidence type="ECO:0000259" key="1">
    <source>
        <dbReference type="Pfam" id="PF03235"/>
    </source>
</evidence>
<protein>
    <submittedName>
        <fullName evidence="3">DUF262 domain-containing protein</fullName>
    </submittedName>
</protein>
<accession>A0ABZ2IPZ3</accession>
<dbReference type="EMBL" id="CP146284">
    <property type="protein sequence ID" value="WWV66642.1"/>
    <property type="molecule type" value="Genomic_DNA"/>
</dbReference>
<feature type="domain" description="GmrSD restriction endonucleases C-terminal" evidence="2">
    <location>
        <begin position="422"/>
        <end position="566"/>
    </location>
</feature>
<evidence type="ECO:0000259" key="2">
    <source>
        <dbReference type="Pfam" id="PF07510"/>
    </source>
</evidence>
<dbReference type="Pfam" id="PF03235">
    <property type="entry name" value="GmrSD_N"/>
    <property type="match status" value="1"/>
</dbReference>